<dbReference type="PIRSF" id="PIRSF002191">
    <property type="entry name" value="Ribosomal_L19"/>
    <property type="match status" value="1"/>
</dbReference>
<dbReference type="OrthoDB" id="9803541at2"/>
<keyword evidence="4 6" id="KW-0687">Ribonucleoprotein</keyword>
<dbReference type="NCBIfam" id="TIGR01024">
    <property type="entry name" value="rplS_bact"/>
    <property type="match status" value="1"/>
</dbReference>
<evidence type="ECO:0000256" key="2">
    <source>
        <dbReference type="ARBA" id="ARBA00005781"/>
    </source>
</evidence>
<dbReference type="RefSeq" id="WP_091502003.1">
    <property type="nucleotide sequence ID" value="NZ_FOLI01000002.1"/>
</dbReference>
<name>A0A1I1F2F4_9LACO</name>
<dbReference type="Pfam" id="PF01245">
    <property type="entry name" value="Ribosomal_L19"/>
    <property type="match status" value="1"/>
</dbReference>
<evidence type="ECO:0000256" key="7">
    <source>
        <dbReference type="RuleBase" id="RU000559"/>
    </source>
</evidence>
<dbReference type="EMBL" id="FOLI01000002">
    <property type="protein sequence ID" value="SFB93461.1"/>
    <property type="molecule type" value="Genomic_DNA"/>
</dbReference>
<comment type="function">
    <text evidence="1 6 7">This protein is located at the 30S-50S ribosomal subunit interface and may play a role in the structure and function of the aminoacyl-tRNA binding site.</text>
</comment>
<keyword evidence="9" id="KW-1185">Reference proteome</keyword>
<dbReference type="Gene3D" id="2.30.30.790">
    <property type="match status" value="1"/>
</dbReference>
<dbReference type="FunFam" id="2.30.30.790:FF:000001">
    <property type="entry name" value="50S ribosomal protein L19"/>
    <property type="match status" value="1"/>
</dbReference>
<evidence type="ECO:0000313" key="9">
    <source>
        <dbReference type="Proteomes" id="UP000199376"/>
    </source>
</evidence>
<evidence type="ECO:0000256" key="3">
    <source>
        <dbReference type="ARBA" id="ARBA00022980"/>
    </source>
</evidence>
<dbReference type="InterPro" id="IPR018257">
    <property type="entry name" value="Ribosomal_bL19_CS"/>
</dbReference>
<protein>
    <recommendedName>
        <fullName evidence="5 6">Large ribosomal subunit protein bL19</fullName>
    </recommendedName>
</protein>
<evidence type="ECO:0000256" key="6">
    <source>
        <dbReference type="HAMAP-Rule" id="MF_00402"/>
    </source>
</evidence>
<dbReference type="PRINTS" id="PR00061">
    <property type="entry name" value="RIBOSOMALL19"/>
</dbReference>
<dbReference type="GO" id="GO:0003735">
    <property type="term" value="F:structural constituent of ribosome"/>
    <property type="evidence" value="ECO:0007669"/>
    <property type="project" value="InterPro"/>
</dbReference>
<reference evidence="8 9" key="1">
    <citation type="submission" date="2016-10" db="EMBL/GenBank/DDBJ databases">
        <authorList>
            <person name="de Groot N.N."/>
        </authorList>
    </citation>
    <scope>NUCLEOTIDE SEQUENCE [LARGE SCALE GENOMIC DNA]</scope>
    <source>
        <strain evidence="8 9">DSM 19113</strain>
    </source>
</reference>
<dbReference type="InterPro" id="IPR038657">
    <property type="entry name" value="Ribosomal_bL19_sf"/>
</dbReference>
<accession>A0A1I1F2F4</accession>
<comment type="similarity">
    <text evidence="2 6 7">Belongs to the bacterial ribosomal protein bL19 family.</text>
</comment>
<dbReference type="AlphaFoldDB" id="A0A1I1F2F4"/>
<sequence length="119" mass="13730">MRQNILLEKVTSAQLRNDIPEFRAGDTVRVHARIVEGTRERIQLFEGVVIKRKGTGIQATYTVRKISSGVGVERTFPVHSPRVDKIEVTRYGQVRRAKLYYLRALQGKAARIKERRRDV</sequence>
<dbReference type="PANTHER" id="PTHR15680">
    <property type="entry name" value="RIBOSOMAL PROTEIN L19"/>
    <property type="match status" value="1"/>
</dbReference>
<dbReference type="Proteomes" id="UP000199376">
    <property type="component" value="Unassembled WGS sequence"/>
</dbReference>
<organism evidence="8 9">
    <name type="scientific">Fructobacillus durionis</name>
    <dbReference type="NCBI Taxonomy" id="283737"/>
    <lineage>
        <taxon>Bacteria</taxon>
        <taxon>Bacillati</taxon>
        <taxon>Bacillota</taxon>
        <taxon>Bacilli</taxon>
        <taxon>Lactobacillales</taxon>
        <taxon>Lactobacillaceae</taxon>
        <taxon>Fructobacillus</taxon>
    </lineage>
</organism>
<dbReference type="PROSITE" id="PS01015">
    <property type="entry name" value="RIBOSOMAL_L19"/>
    <property type="match status" value="1"/>
</dbReference>
<dbReference type="HAMAP" id="MF_00402">
    <property type="entry name" value="Ribosomal_bL19"/>
    <property type="match status" value="1"/>
</dbReference>
<dbReference type="GO" id="GO:0006412">
    <property type="term" value="P:translation"/>
    <property type="evidence" value="ECO:0007669"/>
    <property type="project" value="UniProtKB-UniRule"/>
</dbReference>
<evidence type="ECO:0000313" key="8">
    <source>
        <dbReference type="EMBL" id="SFB93461.1"/>
    </source>
</evidence>
<dbReference type="PANTHER" id="PTHR15680:SF9">
    <property type="entry name" value="LARGE RIBOSOMAL SUBUNIT PROTEIN BL19M"/>
    <property type="match status" value="1"/>
</dbReference>
<keyword evidence="3 6" id="KW-0689">Ribosomal protein</keyword>
<evidence type="ECO:0000256" key="4">
    <source>
        <dbReference type="ARBA" id="ARBA00023274"/>
    </source>
</evidence>
<gene>
    <name evidence="6" type="primary">rplS</name>
    <name evidence="8" type="ORF">SAMN05660453_0642</name>
</gene>
<dbReference type="STRING" id="283737.SAMN05660453_0642"/>
<evidence type="ECO:0000256" key="1">
    <source>
        <dbReference type="ARBA" id="ARBA00002349"/>
    </source>
</evidence>
<dbReference type="InterPro" id="IPR001857">
    <property type="entry name" value="Ribosomal_bL19"/>
</dbReference>
<dbReference type="GO" id="GO:0022625">
    <property type="term" value="C:cytosolic large ribosomal subunit"/>
    <property type="evidence" value="ECO:0007669"/>
    <property type="project" value="TreeGrafter"/>
</dbReference>
<dbReference type="SUPFAM" id="SSF50104">
    <property type="entry name" value="Translation proteins SH3-like domain"/>
    <property type="match status" value="1"/>
</dbReference>
<proteinExistence type="inferred from homology"/>
<evidence type="ECO:0000256" key="5">
    <source>
        <dbReference type="ARBA" id="ARBA00035171"/>
    </source>
</evidence>
<dbReference type="InterPro" id="IPR008991">
    <property type="entry name" value="Translation_prot_SH3-like_sf"/>
</dbReference>